<dbReference type="GO" id="GO:0008237">
    <property type="term" value="F:metallopeptidase activity"/>
    <property type="evidence" value="ECO:0007669"/>
    <property type="project" value="UniProtKB-KW"/>
</dbReference>
<dbReference type="RefSeq" id="WP_204635768.1">
    <property type="nucleotide sequence ID" value="NZ_JADIKC010000003.1"/>
</dbReference>
<name>A0ABS2JTI7_9GAMM</name>
<dbReference type="Proteomes" id="UP001430065">
    <property type="component" value="Unassembled WGS sequence"/>
</dbReference>
<accession>A0ABS2JTI7</accession>
<feature type="transmembrane region" description="Helical" evidence="1">
    <location>
        <begin position="199"/>
        <end position="217"/>
    </location>
</feature>
<evidence type="ECO:0000256" key="1">
    <source>
        <dbReference type="SAM" id="Phobius"/>
    </source>
</evidence>
<keyword evidence="3" id="KW-0645">Protease</keyword>
<feature type="transmembrane region" description="Helical" evidence="1">
    <location>
        <begin position="127"/>
        <end position="149"/>
    </location>
</feature>
<organism evidence="3 4">
    <name type="scientific">Dyella kyungheensis</name>
    <dbReference type="NCBI Taxonomy" id="1242174"/>
    <lineage>
        <taxon>Bacteria</taxon>
        <taxon>Pseudomonadati</taxon>
        <taxon>Pseudomonadota</taxon>
        <taxon>Gammaproteobacteria</taxon>
        <taxon>Lysobacterales</taxon>
        <taxon>Rhodanobacteraceae</taxon>
        <taxon>Dyella</taxon>
    </lineage>
</organism>
<feature type="transmembrane region" description="Helical" evidence="1">
    <location>
        <begin position="6"/>
        <end position="26"/>
    </location>
</feature>
<protein>
    <submittedName>
        <fullName evidence="3">CPBP family intramembrane metalloprotease</fullName>
    </submittedName>
</protein>
<keyword evidence="1" id="KW-0472">Membrane</keyword>
<keyword evidence="3" id="KW-0378">Hydrolase</keyword>
<sequence>MPPFILPSLVVATPGFLILAALRRLVKGVLPSYGSLALVFLGIVAQTGSLFLGMFIGGHFQSPIGLWVGKLASVGGTLLFIWLCKSQASWRDIGLRSSQPKTIGLTAGLFFVMAGVTWFLAHCYAPRQAFSAGAFAFMLLLSGTDEELLFRGAMPALLRRADETERWQRAVNTGLVFTIPTIAFMLMHGLRFVDQHFAFSWQALALAGFGGCILMCIRLSTRSVWPSLIVHNMVNAGSVVAMALWR</sequence>
<reference evidence="3 4" key="1">
    <citation type="submission" date="2020-10" db="EMBL/GenBank/DDBJ databases">
        <title>Phylogeny of dyella-like bacteria.</title>
        <authorList>
            <person name="Fu J."/>
        </authorList>
    </citation>
    <scope>NUCLEOTIDE SEQUENCE [LARGE SCALE GENOMIC DNA]</scope>
    <source>
        <strain evidence="3 4">THG-B117</strain>
    </source>
</reference>
<dbReference type="InterPro" id="IPR003675">
    <property type="entry name" value="Rce1/LyrA-like_dom"/>
</dbReference>
<feature type="transmembrane region" description="Helical" evidence="1">
    <location>
        <begin position="64"/>
        <end position="83"/>
    </location>
</feature>
<keyword evidence="4" id="KW-1185">Reference proteome</keyword>
<keyword evidence="1" id="KW-1133">Transmembrane helix</keyword>
<feature type="transmembrane region" description="Helical" evidence="1">
    <location>
        <begin position="224"/>
        <end position="245"/>
    </location>
</feature>
<dbReference type="Pfam" id="PF02517">
    <property type="entry name" value="Rce1-like"/>
    <property type="match status" value="1"/>
</dbReference>
<keyword evidence="1" id="KW-0812">Transmembrane</keyword>
<feature type="domain" description="CAAX prenyl protease 2/Lysostaphin resistance protein A-like" evidence="2">
    <location>
        <begin position="132"/>
        <end position="236"/>
    </location>
</feature>
<keyword evidence="3" id="KW-0482">Metalloprotease</keyword>
<evidence type="ECO:0000259" key="2">
    <source>
        <dbReference type="Pfam" id="PF02517"/>
    </source>
</evidence>
<dbReference type="EMBL" id="JADIKC010000003">
    <property type="protein sequence ID" value="MBM7121373.1"/>
    <property type="molecule type" value="Genomic_DNA"/>
</dbReference>
<evidence type="ECO:0000313" key="4">
    <source>
        <dbReference type="Proteomes" id="UP001430065"/>
    </source>
</evidence>
<evidence type="ECO:0000313" key="3">
    <source>
        <dbReference type="EMBL" id="MBM7121373.1"/>
    </source>
</evidence>
<feature type="transmembrane region" description="Helical" evidence="1">
    <location>
        <begin position="103"/>
        <end position="121"/>
    </location>
</feature>
<comment type="caution">
    <text evidence="3">The sequence shown here is derived from an EMBL/GenBank/DDBJ whole genome shotgun (WGS) entry which is preliminary data.</text>
</comment>
<feature type="transmembrane region" description="Helical" evidence="1">
    <location>
        <begin position="170"/>
        <end position="193"/>
    </location>
</feature>
<gene>
    <name evidence="3" type="ORF">ISP20_09430</name>
</gene>
<proteinExistence type="predicted"/>
<feature type="transmembrane region" description="Helical" evidence="1">
    <location>
        <begin position="38"/>
        <end position="58"/>
    </location>
</feature>